<evidence type="ECO:0000313" key="1">
    <source>
        <dbReference type="EMBL" id="TVP41772.1"/>
    </source>
</evidence>
<dbReference type="AlphaFoldDB" id="A0A557SYU2"/>
<dbReference type="Proteomes" id="UP000315289">
    <property type="component" value="Unassembled WGS sequence"/>
</dbReference>
<sequence length="132" mass="15147">MLALRLQYFATAQNVNMLRYKYSELSMRYNEAAFIGQQRSRAAQMKLFDYAGFAMLTYTIKKSPKDEGFMPVGEELFVSKAIYDNNIIIYLTDEEGFAKAQTKPMSIPEGEKILEKISSDGLKRFEGELKTI</sequence>
<reference evidence="1 2" key="1">
    <citation type="journal article" date="2019" name="Front. Microbiol.">
        <title>Ammonia Oxidation by the Arctic Terrestrial Thaumarchaeote Candidatus Nitrosocosmicus arcticus Is Stimulated by Increasing Temperatures.</title>
        <authorList>
            <person name="Alves R.J.E."/>
            <person name="Kerou M."/>
            <person name="Zappe A."/>
            <person name="Bittner R."/>
            <person name="Abby S.S."/>
            <person name="Schmidt H.A."/>
            <person name="Pfeifer K."/>
            <person name="Schleper C."/>
        </authorList>
    </citation>
    <scope>NUCLEOTIDE SEQUENCE [LARGE SCALE GENOMIC DNA]</scope>
    <source>
        <strain evidence="1 2">Kfb</strain>
    </source>
</reference>
<keyword evidence="2" id="KW-1185">Reference proteome</keyword>
<protein>
    <submittedName>
        <fullName evidence="1">Uncharacterized protein</fullName>
    </submittedName>
</protein>
<comment type="caution">
    <text evidence="1">The sequence shown here is derived from an EMBL/GenBank/DDBJ whole genome shotgun (WGS) entry which is preliminary data.</text>
</comment>
<dbReference type="EMBL" id="VOAH01000001">
    <property type="protein sequence ID" value="TVP41772.1"/>
    <property type="molecule type" value="Genomic_DNA"/>
</dbReference>
<accession>A0A557SYU2</accession>
<name>A0A557SYU2_9ARCH</name>
<evidence type="ECO:0000313" key="2">
    <source>
        <dbReference type="Proteomes" id="UP000315289"/>
    </source>
</evidence>
<proteinExistence type="predicted"/>
<organism evidence="1 2">
    <name type="scientific">Candidatus Nitrosocosmicus arcticus</name>
    <dbReference type="NCBI Taxonomy" id="2035267"/>
    <lineage>
        <taxon>Archaea</taxon>
        <taxon>Nitrososphaerota</taxon>
        <taxon>Nitrososphaeria</taxon>
        <taxon>Nitrososphaerales</taxon>
        <taxon>Nitrososphaeraceae</taxon>
        <taxon>Candidatus Nitrosocosmicus</taxon>
    </lineage>
</organism>
<gene>
    <name evidence="1" type="ORF">NARC_10178</name>
</gene>